<dbReference type="PROSITE" id="PS51071">
    <property type="entry name" value="HTH_RPIR"/>
    <property type="match status" value="1"/>
</dbReference>
<dbReference type="AlphaFoldDB" id="A0A060DKX4"/>
<dbReference type="Gene3D" id="1.10.10.10">
    <property type="entry name" value="Winged helix-like DNA-binding domain superfamily/Winged helix DNA-binding domain"/>
    <property type="match status" value="1"/>
</dbReference>
<feature type="domain" description="HTH rpiR-type" evidence="4">
    <location>
        <begin position="5"/>
        <end position="81"/>
    </location>
</feature>
<name>A0A060DKX4_9PROT</name>
<reference evidence="9 12" key="3">
    <citation type="submission" date="2018-09" db="EMBL/GenBank/DDBJ databases">
        <title>Whole genome based analysis of evolution and adaptive divergence in Indian and Brazilian strains of Azospirillum brasilense.</title>
        <authorList>
            <person name="Singh C."/>
            <person name="Tripathi A.K."/>
        </authorList>
    </citation>
    <scope>NUCLEOTIDE SEQUENCE [LARGE SCALE GENOMIC DNA]</scope>
    <source>
        <strain evidence="9 12">MTCC4035</strain>
        <plasmid evidence="9 12">p1</plasmid>
    </source>
</reference>
<evidence type="ECO:0000256" key="2">
    <source>
        <dbReference type="ARBA" id="ARBA00023125"/>
    </source>
</evidence>
<dbReference type="RefSeq" id="WP_040134897.1">
    <property type="nucleotide sequence ID" value="NZ_CP007794.1"/>
</dbReference>
<dbReference type="KEGG" id="abq:ABAZ39_22275"/>
<evidence type="ECO:0000313" key="7">
    <source>
        <dbReference type="EMBL" id="MFL7901603.1"/>
    </source>
</evidence>
<sequence>MLQPVNILDHIRGRLPELKRSEAQVADMVLAEPQKVLGQSITVLAQAAGVSEATVVRFCRSIGCAGFPDFKLRLAEGQARGTPFVSQDVAPDDETPTVARKIFSSAAAALNDAAGALDMAAVSRAVELLADASSILCIGTGASAVVAEDAAHKFMRFGMAAQASADPMMVRMLAVNLGARGVLLAISNTGRTIMVTELAQMARDLGIPVIAITAPGSPLAAVSSVAIGHTPVEDAEIYTPMASRLVHLAIIDVLSTGVALKLGAEARHHLAKVKAVLSGTRSSHGKPARGRQRA</sequence>
<dbReference type="InterPro" id="IPR035472">
    <property type="entry name" value="RpiR-like_SIS"/>
</dbReference>
<keyword evidence="6" id="KW-0614">Plasmid</keyword>
<dbReference type="Proteomes" id="UP000298595">
    <property type="component" value="Plasmid p1"/>
</dbReference>
<dbReference type="PANTHER" id="PTHR30514:SF1">
    <property type="entry name" value="HTH-TYPE TRANSCRIPTIONAL REGULATOR HEXR-RELATED"/>
    <property type="match status" value="1"/>
</dbReference>
<evidence type="ECO:0000313" key="8">
    <source>
        <dbReference type="EMBL" id="PNQ99256.1"/>
    </source>
</evidence>
<dbReference type="OrthoDB" id="8582409at2"/>
<dbReference type="GO" id="GO:1901135">
    <property type="term" value="P:carbohydrate derivative metabolic process"/>
    <property type="evidence" value="ECO:0007669"/>
    <property type="project" value="InterPro"/>
</dbReference>
<dbReference type="Gene3D" id="3.40.50.10490">
    <property type="entry name" value="Glucose-6-phosphate isomerase like protein, domain 1"/>
    <property type="match status" value="1"/>
</dbReference>
<dbReference type="Proteomes" id="UP001628281">
    <property type="component" value="Unassembled WGS sequence"/>
</dbReference>
<evidence type="ECO:0000259" key="4">
    <source>
        <dbReference type="PROSITE" id="PS51071"/>
    </source>
</evidence>
<dbReference type="Proteomes" id="UP000236268">
    <property type="component" value="Unassembled WGS sequence"/>
</dbReference>
<dbReference type="GO" id="GO:0097367">
    <property type="term" value="F:carbohydrate derivative binding"/>
    <property type="evidence" value="ECO:0007669"/>
    <property type="project" value="InterPro"/>
</dbReference>
<dbReference type="SUPFAM" id="SSF46689">
    <property type="entry name" value="Homeodomain-like"/>
    <property type="match status" value="1"/>
</dbReference>
<evidence type="ECO:0000313" key="6">
    <source>
        <dbReference type="EMBL" id="AIB14631.1"/>
    </source>
</evidence>
<accession>A0A2K1G398</accession>
<keyword evidence="2" id="KW-0238">DNA-binding</keyword>
<evidence type="ECO:0000313" key="12">
    <source>
        <dbReference type="Proteomes" id="UP000298595"/>
    </source>
</evidence>
<geneLocation type="plasmid" evidence="6 10">
    <name>AbAZ39_p1</name>
</geneLocation>
<dbReference type="InterPro" id="IPR047640">
    <property type="entry name" value="RpiR-like"/>
</dbReference>
<evidence type="ECO:0000313" key="11">
    <source>
        <dbReference type="Proteomes" id="UP000236268"/>
    </source>
</evidence>
<evidence type="ECO:0000256" key="3">
    <source>
        <dbReference type="ARBA" id="ARBA00023163"/>
    </source>
</evidence>
<protein>
    <submittedName>
        <fullName evidence="6 8">Transcriptional regulator</fullName>
    </submittedName>
    <submittedName>
        <fullName evidence="7">Transcriptional regulator HexR</fullName>
    </submittedName>
</protein>
<reference evidence="8 11" key="2">
    <citation type="submission" date="2018-01" db="EMBL/GenBank/DDBJ databases">
        <title>Whole genome sequence of Azospirillum brasilense REC3 isolated from strawberry roots.</title>
        <authorList>
            <person name="Fontana C.A."/>
            <person name="Salazar S.M."/>
            <person name="Bassi D."/>
            <person name="Puglisi E."/>
            <person name="Lovaisa N.C."/>
            <person name="Toffoli L.M."/>
            <person name="Pedraza R."/>
            <person name="Cocconcelli P.S."/>
        </authorList>
    </citation>
    <scope>NUCLEOTIDE SEQUENCE [LARGE SCALE GENOMIC DNA]</scope>
    <source>
        <strain evidence="8 11">REC3</strain>
        <plasmid evidence="8">p5unnamed</plasmid>
    </source>
</reference>
<dbReference type="GO" id="GO:0003700">
    <property type="term" value="F:DNA-binding transcription factor activity"/>
    <property type="evidence" value="ECO:0007669"/>
    <property type="project" value="InterPro"/>
</dbReference>
<gene>
    <name evidence="7" type="primary">hexR</name>
    <name evidence="6" type="ORF">ABAZ39_22275</name>
    <name evidence="7" type="ORF">ACJ41P_10750</name>
    <name evidence="8" type="ORF">C1S70_08725</name>
    <name evidence="9" type="ORF">D3093_18285</name>
</gene>
<feature type="domain" description="SIS" evidence="5">
    <location>
        <begin position="125"/>
        <end position="264"/>
    </location>
</feature>
<evidence type="ECO:0000313" key="9">
    <source>
        <dbReference type="EMBL" id="QCN97219.1"/>
    </source>
</evidence>
<evidence type="ECO:0000313" key="10">
    <source>
        <dbReference type="Proteomes" id="UP000027186"/>
    </source>
</evidence>
<reference evidence="6 10" key="1">
    <citation type="journal article" date="2014" name="Genome Announc.">
        <title>Complete Genome Sequence of the Model Rhizosphere Strain Azospirillum brasilense Az39, Successfully Applied in Agriculture.</title>
        <authorList>
            <person name="Rivera D."/>
            <person name="Revale S."/>
            <person name="Molina R."/>
            <person name="Gualpa J."/>
            <person name="Puente M."/>
            <person name="Maroniche G."/>
            <person name="Paris G."/>
            <person name="Baker D."/>
            <person name="Clavijo B."/>
            <person name="McLay K."/>
            <person name="Spaepen S."/>
            <person name="Perticari A."/>
            <person name="Vazquez M."/>
            <person name="Wisniewski-Dye F."/>
            <person name="Watkins C."/>
            <person name="Martinez-Abarca F."/>
            <person name="Vanderleyden J."/>
            <person name="Cassan F."/>
        </authorList>
    </citation>
    <scope>NUCLEOTIDE SEQUENCE [LARGE SCALE GENOMIC DNA]</scope>
    <source>
        <strain evidence="6 10">Az39</strain>
        <plasmid evidence="6">AbAZ39_p1</plasmid>
    </source>
</reference>
<dbReference type="CDD" id="cd05013">
    <property type="entry name" value="SIS_RpiR"/>
    <property type="match status" value="1"/>
</dbReference>
<evidence type="ECO:0000313" key="13">
    <source>
        <dbReference type="Proteomes" id="UP001628281"/>
    </source>
</evidence>
<dbReference type="GO" id="GO:0003677">
    <property type="term" value="F:DNA binding"/>
    <property type="evidence" value="ECO:0007669"/>
    <property type="project" value="UniProtKB-KW"/>
</dbReference>
<accession>A0A060DKX4</accession>
<dbReference type="Pfam" id="PF01418">
    <property type="entry name" value="HTH_6"/>
    <property type="match status" value="1"/>
</dbReference>
<dbReference type="InterPro" id="IPR009057">
    <property type="entry name" value="Homeodomain-like_sf"/>
</dbReference>
<dbReference type="InterPro" id="IPR000281">
    <property type="entry name" value="HTH_RpiR"/>
</dbReference>
<dbReference type="EMBL" id="CP007794">
    <property type="protein sequence ID" value="AIB14631.1"/>
    <property type="molecule type" value="Genomic_DNA"/>
</dbReference>
<dbReference type="PANTHER" id="PTHR30514">
    <property type="entry name" value="GLUCOKINASE"/>
    <property type="match status" value="1"/>
</dbReference>
<evidence type="ECO:0000256" key="1">
    <source>
        <dbReference type="ARBA" id="ARBA00023015"/>
    </source>
</evidence>
<keyword evidence="3" id="KW-0804">Transcription</keyword>
<dbReference type="EMBL" id="CP032322">
    <property type="protein sequence ID" value="QCN97219.1"/>
    <property type="molecule type" value="Genomic_DNA"/>
</dbReference>
<dbReference type="InterPro" id="IPR036388">
    <property type="entry name" value="WH-like_DNA-bd_sf"/>
</dbReference>
<dbReference type="EMBL" id="JBJLSN010000011">
    <property type="protein sequence ID" value="MFL7901603.1"/>
    <property type="molecule type" value="Genomic_DNA"/>
</dbReference>
<keyword evidence="1" id="KW-0805">Transcription regulation</keyword>
<dbReference type="Pfam" id="PF01380">
    <property type="entry name" value="SIS"/>
    <property type="match status" value="1"/>
</dbReference>
<dbReference type="SUPFAM" id="SSF53697">
    <property type="entry name" value="SIS domain"/>
    <property type="match status" value="1"/>
</dbReference>
<dbReference type="InterPro" id="IPR001347">
    <property type="entry name" value="SIS_dom"/>
</dbReference>
<keyword evidence="13" id="KW-1185">Reference proteome</keyword>
<dbReference type="KEGG" id="aare:D3093_18285"/>
<evidence type="ECO:0000259" key="5">
    <source>
        <dbReference type="PROSITE" id="PS51464"/>
    </source>
</evidence>
<dbReference type="Proteomes" id="UP000027186">
    <property type="component" value="Plasmid AbAZ39_p1"/>
</dbReference>
<dbReference type="EMBL" id="POWG01000007">
    <property type="protein sequence ID" value="PNQ99256.1"/>
    <property type="molecule type" value="Genomic_DNA"/>
</dbReference>
<dbReference type="InterPro" id="IPR046348">
    <property type="entry name" value="SIS_dom_sf"/>
</dbReference>
<proteinExistence type="predicted"/>
<reference evidence="7 13" key="4">
    <citation type="submission" date="2024-11" db="EMBL/GenBank/DDBJ databases">
        <title>Draft genome sequences of two bacteria associated to sugarcane roots in Colombia.</title>
        <authorList>
            <person name="Pardo-Diaz S."/>
            <person name="Masmela-Mendoza J."/>
            <person name="Delgadillo-Duran P."/>
            <person name="Bautista E.J."/>
            <person name="Rojas-Tapias D.F."/>
        </authorList>
    </citation>
    <scope>NUCLEOTIDE SEQUENCE [LARGE SCALE GENOMIC DNA]</scope>
    <source>
        <strain evidence="7 13">Ap18</strain>
    </source>
</reference>
<dbReference type="PROSITE" id="PS51464">
    <property type="entry name" value="SIS"/>
    <property type="match status" value="1"/>
</dbReference>
<geneLocation type="plasmid" evidence="8">
    <name>p5unnamed</name>
</geneLocation>
<geneLocation type="plasmid" evidence="9 12">
    <name>p1</name>
</geneLocation>
<organism evidence="6 10">
    <name type="scientific">Azospirillum argentinense</name>
    <dbReference type="NCBI Taxonomy" id="2970906"/>
    <lineage>
        <taxon>Bacteria</taxon>
        <taxon>Pseudomonadati</taxon>
        <taxon>Pseudomonadota</taxon>
        <taxon>Alphaproteobacteria</taxon>
        <taxon>Rhodospirillales</taxon>
        <taxon>Azospirillaceae</taxon>
        <taxon>Azospirillum</taxon>
    </lineage>
</organism>
<dbReference type="NCBIfam" id="NF008451">
    <property type="entry name" value="PRK11302.1"/>
    <property type="match status" value="1"/>
</dbReference>